<sequence>MTGVAFIMKVSGISKRYTALGGLGLMGLALAIAPGHAEQSPAPEIVPVSGTLSGLETNLPRFEPSETDDGTDANPAIDLDDSDAPLAAANAIGMAEEIGAGEASWYGPKFRGRRTANGETFDPTQLTAAHRTLPFGSKVKVTYGRTGKSVVVRINDRGPYAHNRVIDLSEAAARQIGIRGAGRGHVTLALMES</sequence>
<evidence type="ECO:0000256" key="5">
    <source>
        <dbReference type="SAM" id="MobiDB-lite"/>
    </source>
</evidence>
<evidence type="ECO:0000256" key="1">
    <source>
        <dbReference type="ARBA" id="ARBA00023239"/>
    </source>
</evidence>
<keyword evidence="1 3" id="KW-0456">Lyase</keyword>
<evidence type="ECO:0000313" key="7">
    <source>
        <dbReference type="EMBL" id="RKF19314.1"/>
    </source>
</evidence>
<dbReference type="Proteomes" id="UP000284395">
    <property type="component" value="Unassembled WGS sequence"/>
</dbReference>
<dbReference type="AlphaFoldDB" id="A0A420EF86"/>
<dbReference type="CDD" id="cd22268">
    <property type="entry name" value="DPBB_RlpA-like"/>
    <property type="match status" value="1"/>
</dbReference>
<dbReference type="GO" id="GO:0000270">
    <property type="term" value="P:peptidoglycan metabolic process"/>
    <property type="evidence" value="ECO:0007669"/>
    <property type="project" value="UniProtKB-UniRule"/>
</dbReference>
<dbReference type="GO" id="GO:0008932">
    <property type="term" value="F:lytic endotransglycosylase activity"/>
    <property type="evidence" value="ECO:0007669"/>
    <property type="project" value="UniProtKB-UniRule"/>
</dbReference>
<dbReference type="SUPFAM" id="SSF50685">
    <property type="entry name" value="Barwin-like endoglucanases"/>
    <property type="match status" value="1"/>
</dbReference>
<dbReference type="EC" id="4.2.2.-" evidence="3"/>
<proteinExistence type="inferred from homology"/>
<dbReference type="InterPro" id="IPR034718">
    <property type="entry name" value="RlpA"/>
</dbReference>
<reference evidence="7 8" key="1">
    <citation type="submission" date="2018-09" db="EMBL/GenBank/DDBJ databases">
        <title>Altererythrobacter spongiae sp. nov., isolated from a marine sponge.</title>
        <authorList>
            <person name="Zhuang L."/>
            <person name="Luo L."/>
        </authorList>
    </citation>
    <scope>NUCLEOTIDE SEQUENCE [LARGE SCALE GENOMIC DNA]</scope>
    <source>
        <strain evidence="7 8">HN-Y73</strain>
    </source>
</reference>
<feature type="region of interest" description="Disordered" evidence="5">
    <location>
        <begin position="58"/>
        <end position="80"/>
    </location>
</feature>
<keyword evidence="8" id="KW-1185">Reference proteome</keyword>
<evidence type="ECO:0000256" key="4">
    <source>
        <dbReference type="RuleBase" id="RU003495"/>
    </source>
</evidence>
<dbReference type="GO" id="GO:0071555">
    <property type="term" value="P:cell wall organization"/>
    <property type="evidence" value="ECO:0007669"/>
    <property type="project" value="UniProtKB-KW"/>
</dbReference>
<dbReference type="HAMAP" id="MF_02071">
    <property type="entry name" value="RlpA"/>
    <property type="match status" value="1"/>
</dbReference>
<evidence type="ECO:0000259" key="6">
    <source>
        <dbReference type="Pfam" id="PF03330"/>
    </source>
</evidence>
<dbReference type="InterPro" id="IPR012997">
    <property type="entry name" value="RplA"/>
</dbReference>
<gene>
    <name evidence="3" type="primary">rlpA</name>
    <name evidence="7" type="ORF">D6851_12715</name>
</gene>
<dbReference type="EMBL" id="RAPF01000006">
    <property type="protein sequence ID" value="RKF19314.1"/>
    <property type="molecule type" value="Genomic_DNA"/>
</dbReference>
<protein>
    <recommendedName>
        <fullName evidence="3">Endolytic peptidoglycan transglycosylase RlpA</fullName>
        <ecNumber evidence="3">4.2.2.-</ecNumber>
    </recommendedName>
</protein>
<evidence type="ECO:0000256" key="2">
    <source>
        <dbReference type="ARBA" id="ARBA00023316"/>
    </source>
</evidence>
<feature type="domain" description="RlpA-like protein double-psi beta-barrel" evidence="6">
    <location>
        <begin position="100"/>
        <end position="187"/>
    </location>
</feature>
<dbReference type="Pfam" id="PF03330">
    <property type="entry name" value="DPBB_1"/>
    <property type="match status" value="1"/>
</dbReference>
<dbReference type="PANTHER" id="PTHR34183:SF8">
    <property type="entry name" value="ENDOLYTIC PEPTIDOGLYCAN TRANSGLYCOSYLASE RLPA-RELATED"/>
    <property type="match status" value="1"/>
</dbReference>
<dbReference type="NCBIfam" id="TIGR00413">
    <property type="entry name" value="rlpA"/>
    <property type="match status" value="1"/>
</dbReference>
<comment type="similarity">
    <text evidence="3 4">Belongs to the RlpA family.</text>
</comment>
<dbReference type="PANTHER" id="PTHR34183">
    <property type="entry name" value="ENDOLYTIC PEPTIDOGLYCAN TRANSGLYCOSYLASE RLPA"/>
    <property type="match status" value="1"/>
</dbReference>
<dbReference type="InterPro" id="IPR009009">
    <property type="entry name" value="RlpA-like_DPBB"/>
</dbReference>
<evidence type="ECO:0000256" key="3">
    <source>
        <dbReference type="HAMAP-Rule" id="MF_02071"/>
    </source>
</evidence>
<organism evidence="7 8">
    <name type="scientific">Altericroceibacterium spongiae</name>
    <dbReference type="NCBI Taxonomy" id="2320269"/>
    <lineage>
        <taxon>Bacteria</taxon>
        <taxon>Pseudomonadati</taxon>
        <taxon>Pseudomonadota</taxon>
        <taxon>Alphaproteobacteria</taxon>
        <taxon>Sphingomonadales</taxon>
        <taxon>Erythrobacteraceae</taxon>
        <taxon>Altericroceibacterium</taxon>
    </lineage>
</organism>
<dbReference type="Gene3D" id="2.40.40.10">
    <property type="entry name" value="RlpA-like domain"/>
    <property type="match status" value="1"/>
</dbReference>
<comment type="caution">
    <text evidence="7">The sequence shown here is derived from an EMBL/GenBank/DDBJ whole genome shotgun (WGS) entry which is preliminary data.</text>
</comment>
<accession>A0A420EF86</accession>
<comment type="function">
    <text evidence="3">Lytic transglycosylase with a strong preference for naked glycan strands that lack stem peptides.</text>
</comment>
<keyword evidence="2 3" id="KW-0961">Cell wall biogenesis/degradation</keyword>
<dbReference type="OrthoDB" id="9779128at2"/>
<dbReference type="InterPro" id="IPR036908">
    <property type="entry name" value="RlpA-like_sf"/>
</dbReference>
<evidence type="ECO:0000313" key="8">
    <source>
        <dbReference type="Proteomes" id="UP000284395"/>
    </source>
</evidence>
<name>A0A420EF86_9SPHN</name>